<evidence type="ECO:0000313" key="1">
    <source>
        <dbReference type="EMBL" id="EIM73533.1"/>
    </source>
</evidence>
<dbReference type="AlphaFoldDB" id="I5BVD1"/>
<proteinExistence type="predicted"/>
<name>I5BVD1_9HYPH</name>
<evidence type="ECO:0000313" key="2">
    <source>
        <dbReference type="Proteomes" id="UP000004622"/>
    </source>
</evidence>
<dbReference type="EMBL" id="AJXZ01000038">
    <property type="protein sequence ID" value="EIM73533.1"/>
    <property type="molecule type" value="Genomic_DNA"/>
</dbReference>
<reference evidence="1 2" key="1">
    <citation type="journal article" date="2012" name="J. Bacteriol.">
        <title>Genome Sequence of Nitratireductor aquibiodomus Strain RA22.</title>
        <authorList>
            <person name="Singh A."/>
            <person name="Jangir P.K."/>
            <person name="Kumari C."/>
            <person name="Sharma R."/>
        </authorList>
    </citation>
    <scope>NUCLEOTIDE SEQUENCE [LARGE SCALE GENOMIC DNA]</scope>
    <source>
        <strain evidence="1 2">RA22</strain>
    </source>
</reference>
<sequence>MPTGMRLDKDMVELPETITCRPQADNRAYREVLRTACLLLFFVKGFGRRAFLSGCGFAKKQARLLYGCYKAARERFQRA</sequence>
<gene>
    <name evidence="1" type="ORF">A33O_15191</name>
</gene>
<protein>
    <submittedName>
        <fullName evidence="1">Uncharacterized protein</fullName>
    </submittedName>
</protein>
<accession>I5BVD1</accession>
<dbReference type="Proteomes" id="UP000004622">
    <property type="component" value="Unassembled WGS sequence"/>
</dbReference>
<comment type="caution">
    <text evidence="1">The sequence shown here is derived from an EMBL/GenBank/DDBJ whole genome shotgun (WGS) entry which is preliminary data.</text>
</comment>
<organism evidence="1 2">
    <name type="scientific">Nitratireductor aquibiodomus RA22</name>
    <dbReference type="NCBI Taxonomy" id="1189611"/>
    <lineage>
        <taxon>Bacteria</taxon>
        <taxon>Pseudomonadati</taxon>
        <taxon>Pseudomonadota</taxon>
        <taxon>Alphaproteobacteria</taxon>
        <taxon>Hyphomicrobiales</taxon>
        <taxon>Phyllobacteriaceae</taxon>
        <taxon>Nitratireductor</taxon>
    </lineage>
</organism>
<dbReference type="PATRIC" id="fig|1189611.3.peg.3071"/>